<feature type="transmembrane region" description="Helical" evidence="1">
    <location>
        <begin position="20"/>
        <end position="43"/>
    </location>
</feature>
<name>A0A0F9CR50_9ZZZZ</name>
<feature type="non-terminal residue" evidence="2">
    <location>
        <position position="68"/>
    </location>
</feature>
<dbReference type="EMBL" id="LAZR01032108">
    <property type="protein sequence ID" value="KKL51843.1"/>
    <property type="molecule type" value="Genomic_DNA"/>
</dbReference>
<keyword evidence="1" id="KW-0472">Membrane</keyword>
<accession>A0A0F9CR50</accession>
<comment type="caution">
    <text evidence="2">The sequence shown here is derived from an EMBL/GenBank/DDBJ whole genome shotgun (WGS) entry which is preliminary data.</text>
</comment>
<evidence type="ECO:0000313" key="2">
    <source>
        <dbReference type="EMBL" id="KKL51843.1"/>
    </source>
</evidence>
<protein>
    <submittedName>
        <fullName evidence="2">Uncharacterized protein</fullName>
    </submittedName>
</protein>
<keyword evidence="1" id="KW-0812">Transmembrane</keyword>
<reference evidence="2" key="1">
    <citation type="journal article" date="2015" name="Nature">
        <title>Complex archaea that bridge the gap between prokaryotes and eukaryotes.</title>
        <authorList>
            <person name="Spang A."/>
            <person name="Saw J.H."/>
            <person name="Jorgensen S.L."/>
            <person name="Zaremba-Niedzwiedzka K."/>
            <person name="Martijn J."/>
            <person name="Lind A.E."/>
            <person name="van Eijk R."/>
            <person name="Schleper C."/>
            <person name="Guy L."/>
            <person name="Ettema T.J."/>
        </authorList>
    </citation>
    <scope>NUCLEOTIDE SEQUENCE</scope>
</reference>
<organism evidence="2">
    <name type="scientific">marine sediment metagenome</name>
    <dbReference type="NCBI Taxonomy" id="412755"/>
    <lineage>
        <taxon>unclassified sequences</taxon>
        <taxon>metagenomes</taxon>
        <taxon>ecological metagenomes</taxon>
    </lineage>
</organism>
<dbReference type="AlphaFoldDB" id="A0A0F9CR50"/>
<sequence length="68" mass="7540">MIESARQRPARRRPWRPHHIGVWLAVVALNLVLLTGIAILVLAGRDLVLPAGITDRIETRLNAETPKG</sequence>
<proteinExistence type="predicted"/>
<gene>
    <name evidence="2" type="ORF">LCGC14_2291450</name>
</gene>
<keyword evidence="1" id="KW-1133">Transmembrane helix</keyword>
<evidence type="ECO:0000256" key="1">
    <source>
        <dbReference type="SAM" id="Phobius"/>
    </source>
</evidence>